<dbReference type="Proteomes" id="UP001243330">
    <property type="component" value="Unassembled WGS sequence"/>
</dbReference>
<evidence type="ECO:0000256" key="1">
    <source>
        <dbReference type="SAM" id="MobiDB-lite"/>
    </source>
</evidence>
<feature type="compositionally biased region" description="Polar residues" evidence="1">
    <location>
        <begin position="32"/>
        <end position="47"/>
    </location>
</feature>
<feature type="region of interest" description="Disordered" evidence="1">
    <location>
        <begin position="1"/>
        <end position="87"/>
    </location>
</feature>
<dbReference type="AlphaFoldDB" id="A0AAD9AGW3"/>
<protein>
    <submittedName>
        <fullName evidence="2">Uncharacterized protein</fullName>
    </submittedName>
</protein>
<keyword evidence="3" id="KW-1185">Reference proteome</keyword>
<evidence type="ECO:0000313" key="2">
    <source>
        <dbReference type="EMBL" id="KAK1847437.1"/>
    </source>
</evidence>
<accession>A0AAD9AGW3</accession>
<gene>
    <name evidence="2" type="ORF">CCHR01_09963</name>
</gene>
<name>A0AAD9AGW3_9PEZI</name>
<proteinExistence type="predicted"/>
<reference evidence="2" key="1">
    <citation type="submission" date="2023-01" db="EMBL/GenBank/DDBJ databases">
        <title>Colletotrichum chrysophilum M932 genome sequence.</title>
        <authorList>
            <person name="Baroncelli R."/>
        </authorList>
    </citation>
    <scope>NUCLEOTIDE SEQUENCE</scope>
    <source>
        <strain evidence="2">M932</strain>
    </source>
</reference>
<evidence type="ECO:0000313" key="3">
    <source>
        <dbReference type="Proteomes" id="UP001243330"/>
    </source>
</evidence>
<organism evidence="2 3">
    <name type="scientific">Colletotrichum chrysophilum</name>
    <dbReference type="NCBI Taxonomy" id="1836956"/>
    <lineage>
        <taxon>Eukaryota</taxon>
        <taxon>Fungi</taxon>
        <taxon>Dikarya</taxon>
        <taxon>Ascomycota</taxon>
        <taxon>Pezizomycotina</taxon>
        <taxon>Sordariomycetes</taxon>
        <taxon>Hypocreomycetidae</taxon>
        <taxon>Glomerellales</taxon>
        <taxon>Glomerellaceae</taxon>
        <taxon>Colletotrichum</taxon>
        <taxon>Colletotrichum gloeosporioides species complex</taxon>
    </lineage>
</organism>
<dbReference type="EMBL" id="JAQOWY010000203">
    <property type="protein sequence ID" value="KAK1847437.1"/>
    <property type="molecule type" value="Genomic_DNA"/>
</dbReference>
<sequence>MGLGLGASRRGVADETSRRSATMTLLDGQPPRQRSISWDEMLQSTESHALGPSSKRAWDDANMGGQSLSMGWESHGSRRSPKQRIGRTTWCGGMNVTDQAAPGAAAHGQAQAQAQVATCPKCPSQLASHAEFVSCRLDSRIGPGTKGVRMSGGGGGGGVRWPSHFFSDSAHSSAELSCSEPGWRPSNRVLR</sequence>
<comment type="caution">
    <text evidence="2">The sequence shown here is derived from an EMBL/GenBank/DDBJ whole genome shotgun (WGS) entry which is preliminary data.</text>
</comment>